<evidence type="ECO:0000313" key="2">
    <source>
        <dbReference type="EMBL" id="KAF9758721.1"/>
    </source>
</evidence>
<gene>
    <name evidence="2" type="ORF">IM811_000415</name>
</gene>
<dbReference type="InterPro" id="IPR051678">
    <property type="entry name" value="AGP_Transferase"/>
</dbReference>
<evidence type="ECO:0000313" key="3">
    <source>
        <dbReference type="Proteomes" id="UP000616885"/>
    </source>
</evidence>
<sequence>MGGSEISGFEWVATIWGLEPRWTVDLDENAIQKTVQLALERPCPDSIQLLAKGTFNRVYSVGANDPEAVIRICMPILPEVKTECEVATIHWVQSHTSLPVPKILAYQSHCKNQIGFEWILMEKLKRKKALSDAWREMDFIAKQHLVR</sequence>
<comment type="caution">
    <text evidence="2">The sequence shown here is derived from an EMBL/GenBank/DDBJ whole genome shotgun (WGS) entry which is preliminary data.</text>
</comment>
<dbReference type="InterPro" id="IPR011009">
    <property type="entry name" value="Kinase-like_dom_sf"/>
</dbReference>
<dbReference type="Proteomes" id="UP000616885">
    <property type="component" value="Unassembled WGS sequence"/>
</dbReference>
<dbReference type="SUPFAM" id="SSF56112">
    <property type="entry name" value="Protein kinase-like (PK-like)"/>
    <property type="match status" value="1"/>
</dbReference>
<protein>
    <recommendedName>
        <fullName evidence="1">Aminoglycoside phosphotransferase domain-containing protein</fullName>
    </recommendedName>
</protein>
<accession>A0A8H7TV68</accession>
<dbReference type="PANTHER" id="PTHR21310:SF13">
    <property type="entry name" value="AMINOGLYCOSIDE PHOSPHOTRANSFERASE DOMAIN-CONTAINING PROTEIN"/>
    <property type="match status" value="1"/>
</dbReference>
<feature type="domain" description="Aminoglycoside phosphotransferase" evidence="1">
    <location>
        <begin position="47"/>
        <end position="131"/>
    </location>
</feature>
<dbReference type="Pfam" id="PF01636">
    <property type="entry name" value="APH"/>
    <property type="match status" value="1"/>
</dbReference>
<organism evidence="2 3">
    <name type="scientific">Bionectria ochroleuca</name>
    <name type="common">Gliocladium roseum</name>
    <dbReference type="NCBI Taxonomy" id="29856"/>
    <lineage>
        <taxon>Eukaryota</taxon>
        <taxon>Fungi</taxon>
        <taxon>Dikarya</taxon>
        <taxon>Ascomycota</taxon>
        <taxon>Pezizomycotina</taxon>
        <taxon>Sordariomycetes</taxon>
        <taxon>Hypocreomycetidae</taxon>
        <taxon>Hypocreales</taxon>
        <taxon>Bionectriaceae</taxon>
        <taxon>Clonostachys</taxon>
    </lineage>
</organism>
<proteinExistence type="predicted"/>
<dbReference type="InterPro" id="IPR002575">
    <property type="entry name" value="Aminoglycoside_PTrfase"/>
</dbReference>
<reference evidence="2" key="1">
    <citation type="submission" date="2020-10" db="EMBL/GenBank/DDBJ databases">
        <title>High-Quality Genome Resource of Clonostachys rosea strain S41 by Oxford Nanopore Long-Read Sequencing.</title>
        <authorList>
            <person name="Wang H."/>
        </authorList>
    </citation>
    <scope>NUCLEOTIDE SEQUENCE</scope>
    <source>
        <strain evidence="2">S41</strain>
    </source>
</reference>
<dbReference type="EMBL" id="JADCTT010000001">
    <property type="protein sequence ID" value="KAF9758721.1"/>
    <property type="molecule type" value="Genomic_DNA"/>
</dbReference>
<name>A0A8H7TV68_BIOOC</name>
<dbReference type="PANTHER" id="PTHR21310">
    <property type="entry name" value="AMINOGLYCOSIDE PHOSPHOTRANSFERASE-RELATED-RELATED"/>
    <property type="match status" value="1"/>
</dbReference>
<evidence type="ECO:0000259" key="1">
    <source>
        <dbReference type="Pfam" id="PF01636"/>
    </source>
</evidence>
<dbReference type="AlphaFoldDB" id="A0A8H7TV68"/>